<dbReference type="AlphaFoldDB" id="A0A2M6YD19"/>
<dbReference type="EMBL" id="PEXI01000012">
    <property type="protein sequence ID" value="PIU24583.1"/>
    <property type="molecule type" value="Genomic_DNA"/>
</dbReference>
<evidence type="ECO:0000313" key="6">
    <source>
        <dbReference type="EMBL" id="PIU24583.1"/>
    </source>
</evidence>
<dbReference type="CDD" id="cd13963">
    <property type="entry name" value="PT_UbiA_2"/>
    <property type="match status" value="1"/>
</dbReference>
<protein>
    <submittedName>
        <fullName evidence="6">Decaprenyl-phosphate phosphoribosyltransferase</fullName>
    </submittedName>
</protein>
<dbReference type="InterPro" id="IPR050475">
    <property type="entry name" value="Prenyltransferase_related"/>
</dbReference>
<keyword evidence="4 5" id="KW-0472">Membrane</keyword>
<feature type="transmembrane region" description="Helical" evidence="5">
    <location>
        <begin position="129"/>
        <end position="150"/>
    </location>
</feature>
<feature type="transmembrane region" description="Helical" evidence="5">
    <location>
        <begin position="199"/>
        <end position="220"/>
    </location>
</feature>
<dbReference type="Pfam" id="PF01040">
    <property type="entry name" value="UbiA"/>
    <property type="match status" value="1"/>
</dbReference>
<accession>A0A2M6YD19</accession>
<name>A0A2M6YD19_9BACT</name>
<evidence type="ECO:0000313" key="7">
    <source>
        <dbReference type="Proteomes" id="UP000229896"/>
    </source>
</evidence>
<feature type="transmembrane region" description="Helical" evidence="5">
    <location>
        <begin position="156"/>
        <end position="172"/>
    </location>
</feature>
<evidence type="ECO:0000256" key="3">
    <source>
        <dbReference type="ARBA" id="ARBA00022989"/>
    </source>
</evidence>
<evidence type="ECO:0000256" key="5">
    <source>
        <dbReference type="SAM" id="Phobius"/>
    </source>
</evidence>
<sequence length="289" mass="33388">MLAYIQLCRPKHWLKNILVFFPLIFAFKFDLESFYRVFLAFGVFSLFASSIYIINDIFDLKRDRLHPKKRFRPIASGKIKTWPAFLEFIIVLTAAFAVSTYLGATVFYLCIGYFIVNLFYSFGLKNLPIVDVMIIAFGFVLRVFVGAEALALNPTHWLLLCTFFVALFLAFGKRKNEMELLTVDKTGHRKSISDYTESFINQILVLTAGVSVISYSLYTIDPQTQTNFRTDNLIYTTPLVVFGIFRYFHLLYNKREGGDPVAVFFHDIPLIIDMLLWLGSILIIYFIAQ</sequence>
<evidence type="ECO:0000256" key="1">
    <source>
        <dbReference type="ARBA" id="ARBA00004141"/>
    </source>
</evidence>
<dbReference type="Gene3D" id="1.10.357.140">
    <property type="entry name" value="UbiA prenyltransferase"/>
    <property type="match status" value="1"/>
</dbReference>
<feature type="transmembrane region" description="Helical" evidence="5">
    <location>
        <begin position="35"/>
        <end position="58"/>
    </location>
</feature>
<evidence type="ECO:0000256" key="2">
    <source>
        <dbReference type="ARBA" id="ARBA00022692"/>
    </source>
</evidence>
<feature type="transmembrane region" description="Helical" evidence="5">
    <location>
        <begin position="232"/>
        <end position="252"/>
    </location>
</feature>
<proteinExistence type="predicted"/>
<feature type="transmembrane region" description="Helical" evidence="5">
    <location>
        <begin position="264"/>
        <end position="288"/>
    </location>
</feature>
<comment type="subcellular location">
    <subcellularLocation>
        <location evidence="1">Membrane</location>
        <topology evidence="1">Multi-pass membrane protein</topology>
    </subcellularLocation>
</comment>
<dbReference type="PANTHER" id="PTHR42723">
    <property type="entry name" value="CHLOROPHYLL SYNTHASE"/>
    <property type="match status" value="1"/>
</dbReference>
<feature type="transmembrane region" description="Helical" evidence="5">
    <location>
        <begin position="12"/>
        <end position="29"/>
    </location>
</feature>
<comment type="caution">
    <text evidence="6">The sequence shown here is derived from an EMBL/GenBank/DDBJ whole genome shotgun (WGS) entry which is preliminary data.</text>
</comment>
<feature type="transmembrane region" description="Helical" evidence="5">
    <location>
        <begin position="79"/>
        <end position="98"/>
    </location>
</feature>
<gene>
    <name evidence="6" type="ORF">COT12_00275</name>
</gene>
<keyword evidence="2 5" id="KW-0812">Transmembrane</keyword>
<dbReference type="Proteomes" id="UP000229896">
    <property type="component" value="Unassembled WGS sequence"/>
</dbReference>
<dbReference type="InterPro" id="IPR044878">
    <property type="entry name" value="UbiA_sf"/>
</dbReference>
<keyword evidence="6" id="KW-0808">Transferase</keyword>
<keyword evidence="3 5" id="KW-1133">Transmembrane helix</keyword>
<dbReference type="NCBIfam" id="NF008977">
    <property type="entry name" value="PRK12324.1-2"/>
    <property type="match status" value="1"/>
</dbReference>
<organism evidence="6 7">
    <name type="scientific">Candidatus Berkelbacteria bacterium CG08_land_8_20_14_0_20_39_8</name>
    <dbReference type="NCBI Taxonomy" id="1974511"/>
    <lineage>
        <taxon>Bacteria</taxon>
        <taxon>Candidatus Berkelbacteria</taxon>
    </lineage>
</organism>
<dbReference type="GO" id="GO:0016020">
    <property type="term" value="C:membrane"/>
    <property type="evidence" value="ECO:0007669"/>
    <property type="project" value="UniProtKB-SubCell"/>
</dbReference>
<dbReference type="GO" id="GO:0016765">
    <property type="term" value="F:transferase activity, transferring alkyl or aryl (other than methyl) groups"/>
    <property type="evidence" value="ECO:0007669"/>
    <property type="project" value="InterPro"/>
</dbReference>
<dbReference type="NCBIfam" id="NF008978">
    <property type="entry name" value="PRK12324.1-4"/>
    <property type="match status" value="1"/>
</dbReference>
<keyword evidence="6" id="KW-0328">Glycosyltransferase</keyword>
<dbReference type="GO" id="GO:0016757">
    <property type="term" value="F:glycosyltransferase activity"/>
    <property type="evidence" value="ECO:0007669"/>
    <property type="project" value="UniProtKB-KW"/>
</dbReference>
<evidence type="ECO:0000256" key="4">
    <source>
        <dbReference type="ARBA" id="ARBA00023136"/>
    </source>
</evidence>
<dbReference type="InterPro" id="IPR000537">
    <property type="entry name" value="UbiA_prenyltransferase"/>
</dbReference>
<reference evidence="7" key="1">
    <citation type="submission" date="2017-09" db="EMBL/GenBank/DDBJ databases">
        <title>Depth-based differentiation of microbial function through sediment-hosted aquifers and enrichment of novel symbionts in the deep terrestrial subsurface.</title>
        <authorList>
            <person name="Probst A.J."/>
            <person name="Ladd B."/>
            <person name="Jarett J.K."/>
            <person name="Geller-Mcgrath D.E."/>
            <person name="Sieber C.M.K."/>
            <person name="Emerson J.B."/>
            <person name="Anantharaman K."/>
            <person name="Thomas B.C."/>
            <person name="Malmstrom R."/>
            <person name="Stieglmeier M."/>
            <person name="Klingl A."/>
            <person name="Woyke T."/>
            <person name="Ryan C.M."/>
            <person name="Banfield J.F."/>
        </authorList>
    </citation>
    <scope>NUCLEOTIDE SEQUENCE [LARGE SCALE GENOMIC DNA]</scope>
</reference>
<dbReference type="PANTHER" id="PTHR42723:SF1">
    <property type="entry name" value="CHLOROPHYLL SYNTHASE, CHLOROPLASTIC"/>
    <property type="match status" value="1"/>
</dbReference>